<organism evidence="2 3">
    <name type="scientific">Lederbergia galactosidilytica</name>
    <dbReference type="NCBI Taxonomy" id="217031"/>
    <lineage>
        <taxon>Bacteria</taxon>
        <taxon>Bacillati</taxon>
        <taxon>Bacillota</taxon>
        <taxon>Bacilli</taxon>
        <taxon>Bacillales</taxon>
        <taxon>Bacillaceae</taxon>
        <taxon>Lederbergia</taxon>
    </lineage>
</organism>
<dbReference type="Proteomes" id="UP000053881">
    <property type="component" value="Unassembled WGS sequence"/>
</dbReference>
<evidence type="ECO:0000313" key="2">
    <source>
        <dbReference type="EMBL" id="KRG09579.1"/>
    </source>
</evidence>
<feature type="compositionally biased region" description="Basic and acidic residues" evidence="1">
    <location>
        <begin position="25"/>
        <end position="40"/>
    </location>
</feature>
<name>A0A0Q9XMN2_9BACI</name>
<comment type="caution">
    <text evidence="2">The sequence shown here is derived from an EMBL/GenBank/DDBJ whole genome shotgun (WGS) entry which is preliminary data.</text>
</comment>
<accession>A0A0Q9XMN2</accession>
<protein>
    <submittedName>
        <fullName evidence="2">Uncharacterized protein</fullName>
    </submittedName>
</protein>
<feature type="compositionally biased region" description="Basic and acidic residues" evidence="1">
    <location>
        <begin position="9"/>
        <end position="18"/>
    </location>
</feature>
<sequence>MLLTEEQVEQDKDLVPDKESDEDSDKATDEELDSDLEKEVIKGNENEVNNKAFSTFSLRISSFDQTSYFFL</sequence>
<proteinExistence type="predicted"/>
<feature type="region of interest" description="Disordered" evidence="1">
    <location>
        <begin position="1"/>
        <end position="40"/>
    </location>
</feature>
<reference evidence="2 3" key="1">
    <citation type="submission" date="2015-06" db="EMBL/GenBank/DDBJ databases">
        <title>Genome sequencing project of Bacillus galactosidilyticus PL133.</title>
        <authorList>
            <person name="Gaiero J."/>
            <person name="Nicol R."/>
            <person name="Habash M."/>
        </authorList>
    </citation>
    <scope>NUCLEOTIDE SEQUENCE [LARGE SCALE GENOMIC DNA]</scope>
    <source>
        <strain evidence="2 3">PL133</strain>
    </source>
</reference>
<dbReference type="AlphaFoldDB" id="A0A0Q9XMN2"/>
<gene>
    <name evidence="2" type="ORF">ACA29_22760</name>
</gene>
<evidence type="ECO:0000313" key="3">
    <source>
        <dbReference type="Proteomes" id="UP000053881"/>
    </source>
</evidence>
<evidence type="ECO:0000256" key="1">
    <source>
        <dbReference type="SAM" id="MobiDB-lite"/>
    </source>
</evidence>
<dbReference type="EMBL" id="LGPB01000139">
    <property type="protein sequence ID" value="KRG09579.1"/>
    <property type="molecule type" value="Genomic_DNA"/>
</dbReference>